<evidence type="ECO:0000313" key="2">
    <source>
        <dbReference type="EMBL" id="GIJ54154.1"/>
    </source>
</evidence>
<comment type="caution">
    <text evidence="2">The sequence shown here is derived from an EMBL/GenBank/DDBJ whole genome shotgun (WGS) entry which is preliminary data.</text>
</comment>
<dbReference type="EMBL" id="BOPG01000011">
    <property type="protein sequence ID" value="GIJ54154.1"/>
    <property type="molecule type" value="Genomic_DNA"/>
</dbReference>
<dbReference type="Gene3D" id="1.10.260.40">
    <property type="entry name" value="lambda repressor-like DNA-binding domains"/>
    <property type="match status" value="1"/>
</dbReference>
<dbReference type="GO" id="GO:0003677">
    <property type="term" value="F:DNA binding"/>
    <property type="evidence" value="ECO:0007669"/>
    <property type="project" value="InterPro"/>
</dbReference>
<dbReference type="AlphaFoldDB" id="A0A8J3YY51"/>
<dbReference type="Pfam" id="PF19054">
    <property type="entry name" value="DUF5753"/>
    <property type="match status" value="1"/>
</dbReference>
<dbReference type="InterPro" id="IPR001387">
    <property type="entry name" value="Cro/C1-type_HTH"/>
</dbReference>
<protein>
    <submittedName>
        <fullName evidence="2">Transcriptional regulator</fullName>
    </submittedName>
</protein>
<dbReference type="RefSeq" id="WP_203988889.1">
    <property type="nucleotide sequence ID" value="NZ_BOPG01000011.1"/>
</dbReference>
<name>A0A8J3YY51_9ACTN</name>
<reference evidence="2" key="1">
    <citation type="submission" date="2021-01" db="EMBL/GenBank/DDBJ databases">
        <title>Whole genome shotgun sequence of Virgisporangium aurantiacum NBRC 16421.</title>
        <authorList>
            <person name="Komaki H."/>
            <person name="Tamura T."/>
        </authorList>
    </citation>
    <scope>NUCLEOTIDE SEQUENCE</scope>
    <source>
        <strain evidence="2">NBRC 16421</strain>
    </source>
</reference>
<accession>A0A8J3YY51</accession>
<dbReference type="Pfam" id="PF13560">
    <property type="entry name" value="HTH_31"/>
    <property type="match status" value="1"/>
</dbReference>
<dbReference type="InterPro" id="IPR010982">
    <property type="entry name" value="Lambda_DNA-bd_dom_sf"/>
</dbReference>
<evidence type="ECO:0000259" key="1">
    <source>
        <dbReference type="Pfam" id="PF19054"/>
    </source>
</evidence>
<organism evidence="2 3">
    <name type="scientific">Virgisporangium aurantiacum</name>
    <dbReference type="NCBI Taxonomy" id="175570"/>
    <lineage>
        <taxon>Bacteria</taxon>
        <taxon>Bacillati</taxon>
        <taxon>Actinomycetota</taxon>
        <taxon>Actinomycetes</taxon>
        <taxon>Micromonosporales</taxon>
        <taxon>Micromonosporaceae</taxon>
        <taxon>Virgisporangium</taxon>
    </lineage>
</organism>
<dbReference type="InterPro" id="IPR043917">
    <property type="entry name" value="DUF5753"/>
</dbReference>
<proteinExistence type="predicted"/>
<keyword evidence="3" id="KW-1185">Reference proteome</keyword>
<evidence type="ECO:0000313" key="3">
    <source>
        <dbReference type="Proteomes" id="UP000612585"/>
    </source>
</evidence>
<sequence length="277" mass="30873">MSTNADQARAALGVRLRDIRRDAGLSGVRLAAANSWLSSKVSKIEHGKQTPTEQDLEAWCRSCGAMAEFPDLVAAVRSIETQFAEWRRILRAGTKLRQASASAHERARLFRIYEPAVIPGLLQTRDYAQAVLAVTIDFFQIPDDADEGAEARLARQAILTHRDRRFHILVGEQALRTNVGGRDVMCNQLERLSAAIKLPQVRLGVVPLDAAYRVPLHNGFWILDDKLVQFDTYTAELSLTRPDEIATYARAFERLTALAVYGPEARAVIELATDSHR</sequence>
<feature type="domain" description="DUF5753" evidence="1">
    <location>
        <begin position="104"/>
        <end position="270"/>
    </location>
</feature>
<dbReference type="CDD" id="cd00093">
    <property type="entry name" value="HTH_XRE"/>
    <property type="match status" value="1"/>
</dbReference>
<dbReference type="SUPFAM" id="SSF47413">
    <property type="entry name" value="lambda repressor-like DNA-binding domains"/>
    <property type="match status" value="1"/>
</dbReference>
<dbReference type="Proteomes" id="UP000612585">
    <property type="component" value="Unassembled WGS sequence"/>
</dbReference>
<gene>
    <name evidence="2" type="ORF">Vau01_016700</name>
</gene>